<name>A0A6J4S6Q1_9ACTN</name>
<evidence type="ECO:0000256" key="1">
    <source>
        <dbReference type="SAM" id="MobiDB-lite"/>
    </source>
</evidence>
<evidence type="ECO:0000313" key="2">
    <source>
        <dbReference type="EMBL" id="CAA9486671.1"/>
    </source>
</evidence>
<sequence length="45" mass="4852">GRGRRALRQGAQRGDRGIDPRYPERLCATASAASAGSCRPRNRAL</sequence>
<dbReference type="EMBL" id="CADCVR010000035">
    <property type="protein sequence ID" value="CAA9486671.1"/>
    <property type="molecule type" value="Genomic_DNA"/>
</dbReference>
<reference evidence="2" key="1">
    <citation type="submission" date="2020-02" db="EMBL/GenBank/DDBJ databases">
        <authorList>
            <person name="Meier V. D."/>
        </authorList>
    </citation>
    <scope>NUCLEOTIDE SEQUENCE</scope>
    <source>
        <strain evidence="2">AVDCRST_MAG53</strain>
    </source>
</reference>
<feature type="non-terminal residue" evidence="2">
    <location>
        <position position="1"/>
    </location>
</feature>
<feature type="region of interest" description="Disordered" evidence="1">
    <location>
        <begin position="1"/>
        <end position="22"/>
    </location>
</feature>
<gene>
    <name evidence="2" type="ORF">AVDCRST_MAG53-1046</name>
</gene>
<feature type="compositionally biased region" description="Basic and acidic residues" evidence="1">
    <location>
        <begin position="13"/>
        <end position="22"/>
    </location>
</feature>
<accession>A0A6J4S6Q1</accession>
<protein>
    <submittedName>
        <fullName evidence="2">Uncharacterized protein</fullName>
    </submittedName>
</protein>
<organism evidence="2">
    <name type="scientific">uncultured Solirubrobacteraceae bacterium</name>
    <dbReference type="NCBI Taxonomy" id="1162706"/>
    <lineage>
        <taxon>Bacteria</taxon>
        <taxon>Bacillati</taxon>
        <taxon>Actinomycetota</taxon>
        <taxon>Thermoleophilia</taxon>
        <taxon>Solirubrobacterales</taxon>
        <taxon>Solirubrobacteraceae</taxon>
        <taxon>environmental samples</taxon>
    </lineage>
</organism>
<proteinExistence type="predicted"/>
<dbReference type="AlphaFoldDB" id="A0A6J4S6Q1"/>
<feature type="non-terminal residue" evidence="2">
    <location>
        <position position="45"/>
    </location>
</feature>